<comment type="caution">
    <text evidence="3">The sequence shown here is derived from an EMBL/GenBank/DDBJ whole genome shotgun (WGS) entry which is preliminary data.</text>
</comment>
<gene>
    <name evidence="3" type="ORF">ABT276_21795</name>
</gene>
<sequence>MFRTSRTARSPSFSAVSGEHEYARFAAGLGDPWRVAALPHPGFAPDEPLPATAAALAALHAQQVLELAEGAPVLLIGRSAGGWVAHAVAAALERLGAQAAGIALLDTPPSGNDPRGYALMVDGLLHREDRFITIDDHRLTAMAAYARLFREWTPEPISAPTLLVRAAAPHGPGEEPIASWRLPHETVEVPGDHFTMLEEHASTTARTVGRWARGLRGGPPSAVAQPVTSKMP</sequence>
<dbReference type="InterPro" id="IPR020802">
    <property type="entry name" value="TesA-like"/>
</dbReference>
<dbReference type="Pfam" id="PF00975">
    <property type="entry name" value="Thioesterase"/>
    <property type="match status" value="1"/>
</dbReference>
<name>A0ABV1UYS9_9ACTN</name>
<keyword evidence="4" id="KW-1185">Reference proteome</keyword>
<proteinExistence type="predicted"/>
<evidence type="ECO:0000259" key="2">
    <source>
        <dbReference type="SMART" id="SM00824"/>
    </source>
</evidence>
<dbReference type="SMART" id="SM00824">
    <property type="entry name" value="PKS_TE"/>
    <property type="match status" value="1"/>
</dbReference>
<dbReference type="InterPro" id="IPR001031">
    <property type="entry name" value="Thioesterase"/>
</dbReference>
<dbReference type="Gene3D" id="3.40.50.1820">
    <property type="entry name" value="alpha/beta hydrolase"/>
    <property type="match status" value="1"/>
</dbReference>
<organism evidence="3 4">
    <name type="scientific">Streptomyces xantholiticus</name>
    <dbReference type="NCBI Taxonomy" id="68285"/>
    <lineage>
        <taxon>Bacteria</taxon>
        <taxon>Bacillati</taxon>
        <taxon>Actinomycetota</taxon>
        <taxon>Actinomycetes</taxon>
        <taxon>Kitasatosporales</taxon>
        <taxon>Streptomycetaceae</taxon>
        <taxon>Streptomyces</taxon>
    </lineage>
</organism>
<accession>A0ABV1UYS9</accession>
<evidence type="ECO:0000313" key="3">
    <source>
        <dbReference type="EMBL" id="MER6615944.1"/>
    </source>
</evidence>
<dbReference type="InterPro" id="IPR029058">
    <property type="entry name" value="AB_hydrolase_fold"/>
</dbReference>
<dbReference type="RefSeq" id="WP_351977397.1">
    <property type="nucleotide sequence ID" value="NZ_JBEPBX010000020.1"/>
</dbReference>
<dbReference type="SUPFAM" id="SSF53474">
    <property type="entry name" value="alpha/beta-Hydrolases"/>
    <property type="match status" value="1"/>
</dbReference>
<feature type="region of interest" description="Disordered" evidence="1">
    <location>
        <begin position="212"/>
        <end position="232"/>
    </location>
</feature>
<dbReference type="Proteomes" id="UP001445472">
    <property type="component" value="Unassembled WGS sequence"/>
</dbReference>
<feature type="domain" description="Thioesterase TesA-like" evidence="2">
    <location>
        <begin position="11"/>
        <end position="212"/>
    </location>
</feature>
<reference evidence="3 4" key="1">
    <citation type="submission" date="2024-06" db="EMBL/GenBank/DDBJ databases">
        <title>The Natural Products Discovery Center: Release of the First 8490 Sequenced Strains for Exploring Actinobacteria Biosynthetic Diversity.</title>
        <authorList>
            <person name="Kalkreuter E."/>
            <person name="Kautsar S.A."/>
            <person name="Yang D."/>
            <person name="Bader C.D."/>
            <person name="Teijaro C.N."/>
            <person name="Fluegel L."/>
            <person name="Davis C.M."/>
            <person name="Simpson J.R."/>
            <person name="Lauterbach L."/>
            <person name="Steele A.D."/>
            <person name="Gui C."/>
            <person name="Meng S."/>
            <person name="Li G."/>
            <person name="Viehrig K."/>
            <person name="Ye F."/>
            <person name="Su P."/>
            <person name="Kiefer A.F."/>
            <person name="Nichols A."/>
            <person name="Cepeda A.J."/>
            <person name="Yan W."/>
            <person name="Fan B."/>
            <person name="Jiang Y."/>
            <person name="Adhikari A."/>
            <person name="Zheng C.-J."/>
            <person name="Schuster L."/>
            <person name="Cowan T.M."/>
            <person name="Smanski M.J."/>
            <person name="Chevrette M.G."/>
            <person name="De Carvalho L.P.S."/>
            <person name="Shen B."/>
        </authorList>
    </citation>
    <scope>NUCLEOTIDE SEQUENCE [LARGE SCALE GENOMIC DNA]</scope>
    <source>
        <strain evidence="3 4">NPDC000837</strain>
    </source>
</reference>
<evidence type="ECO:0000256" key="1">
    <source>
        <dbReference type="SAM" id="MobiDB-lite"/>
    </source>
</evidence>
<evidence type="ECO:0000313" key="4">
    <source>
        <dbReference type="Proteomes" id="UP001445472"/>
    </source>
</evidence>
<dbReference type="EMBL" id="JBEPBX010000020">
    <property type="protein sequence ID" value="MER6615944.1"/>
    <property type="molecule type" value="Genomic_DNA"/>
</dbReference>
<protein>
    <submittedName>
        <fullName evidence="3">Thioesterase domain-containing protein</fullName>
    </submittedName>
</protein>